<dbReference type="InterPro" id="IPR000253">
    <property type="entry name" value="FHA_dom"/>
</dbReference>
<feature type="compositionally biased region" description="Polar residues" evidence="2">
    <location>
        <begin position="267"/>
        <end position="298"/>
    </location>
</feature>
<evidence type="ECO:0000313" key="5">
    <source>
        <dbReference type="Proteomes" id="UP000502823"/>
    </source>
</evidence>
<feature type="region of interest" description="Disordered" evidence="2">
    <location>
        <begin position="735"/>
        <end position="781"/>
    </location>
</feature>
<comment type="caution">
    <text evidence="4">The sequence shown here is derived from an EMBL/GenBank/DDBJ whole genome shotgun (WGS) entry which is preliminary data.</text>
</comment>
<dbReference type="PROSITE" id="PS50003">
    <property type="entry name" value="PH_DOMAIN"/>
    <property type="match status" value="1"/>
</dbReference>
<dbReference type="InterPro" id="IPR008984">
    <property type="entry name" value="SMAD_FHA_dom_sf"/>
</dbReference>
<dbReference type="FunFam" id="2.60.200.20:FF:000004">
    <property type="entry name" value="pleckstrin homology-like domain family B member 1 isoform X1"/>
    <property type="match status" value="1"/>
</dbReference>
<dbReference type="PANTHER" id="PTHR12156:SF5">
    <property type="entry name" value="FI18040P1"/>
    <property type="match status" value="1"/>
</dbReference>
<gene>
    <name evidence="4" type="ORF">Cfor_11100</name>
</gene>
<dbReference type="FunCoup" id="A0A6L2Q8Y2">
    <property type="interactions" value="275"/>
</dbReference>
<feature type="region of interest" description="Disordered" evidence="2">
    <location>
        <begin position="154"/>
        <end position="178"/>
    </location>
</feature>
<dbReference type="EMBL" id="BLKM01002776">
    <property type="protein sequence ID" value="GFG40924.1"/>
    <property type="molecule type" value="Genomic_DNA"/>
</dbReference>
<feature type="compositionally biased region" description="Polar residues" evidence="2">
    <location>
        <begin position="751"/>
        <end position="773"/>
    </location>
</feature>
<dbReference type="Pfam" id="PF00169">
    <property type="entry name" value="PH"/>
    <property type="match status" value="1"/>
</dbReference>
<dbReference type="Gene3D" id="2.60.200.20">
    <property type="match status" value="1"/>
</dbReference>
<dbReference type="OrthoDB" id="6020705at2759"/>
<name>A0A6L2Q8Y2_COPFO</name>
<feature type="region of interest" description="Disordered" evidence="2">
    <location>
        <begin position="1101"/>
        <end position="1214"/>
    </location>
</feature>
<feature type="compositionally biased region" description="Basic and acidic residues" evidence="2">
    <location>
        <begin position="1163"/>
        <end position="1178"/>
    </location>
</feature>
<organism evidence="4 5">
    <name type="scientific">Coptotermes formosanus</name>
    <name type="common">Formosan subterranean termite</name>
    <dbReference type="NCBI Taxonomy" id="36987"/>
    <lineage>
        <taxon>Eukaryota</taxon>
        <taxon>Metazoa</taxon>
        <taxon>Ecdysozoa</taxon>
        <taxon>Arthropoda</taxon>
        <taxon>Hexapoda</taxon>
        <taxon>Insecta</taxon>
        <taxon>Pterygota</taxon>
        <taxon>Neoptera</taxon>
        <taxon>Polyneoptera</taxon>
        <taxon>Dictyoptera</taxon>
        <taxon>Blattodea</taxon>
        <taxon>Blattoidea</taxon>
        <taxon>Termitoidae</taxon>
        <taxon>Rhinotermitidae</taxon>
        <taxon>Coptotermes</taxon>
    </lineage>
</organism>
<keyword evidence="1" id="KW-0175">Coiled coil</keyword>
<feature type="compositionally biased region" description="Polar residues" evidence="2">
    <location>
        <begin position="341"/>
        <end position="362"/>
    </location>
</feature>
<dbReference type="InterPro" id="IPR052212">
    <property type="entry name" value="PH-like_domain"/>
</dbReference>
<reference evidence="5" key="1">
    <citation type="submission" date="2020-01" db="EMBL/GenBank/DDBJ databases">
        <title>Draft genome sequence of the Termite Coptotermes fromosanus.</title>
        <authorList>
            <person name="Itakura S."/>
            <person name="Yosikawa Y."/>
            <person name="Umezawa K."/>
        </authorList>
    </citation>
    <scope>NUCLEOTIDE SEQUENCE [LARGE SCALE GENOMIC DNA]</scope>
</reference>
<dbReference type="SUPFAM" id="SSF49879">
    <property type="entry name" value="SMAD/FHA domain"/>
    <property type="match status" value="1"/>
</dbReference>
<dbReference type="CDD" id="cd22713">
    <property type="entry name" value="FHA_PHLB1"/>
    <property type="match status" value="1"/>
</dbReference>
<dbReference type="Proteomes" id="UP000502823">
    <property type="component" value="Unassembled WGS sequence"/>
</dbReference>
<dbReference type="Pfam" id="PF00498">
    <property type="entry name" value="FHA"/>
    <property type="match status" value="1"/>
</dbReference>
<feature type="compositionally biased region" description="Polar residues" evidence="2">
    <location>
        <begin position="242"/>
        <end position="259"/>
    </location>
</feature>
<feature type="coiled-coil region" evidence="1">
    <location>
        <begin position="443"/>
        <end position="491"/>
    </location>
</feature>
<feature type="coiled-coil region" evidence="1">
    <location>
        <begin position="1061"/>
        <end position="1088"/>
    </location>
</feature>
<dbReference type="InterPro" id="IPR011993">
    <property type="entry name" value="PH-like_dom_sf"/>
</dbReference>
<dbReference type="Gene3D" id="2.30.29.30">
    <property type="entry name" value="Pleckstrin-homology domain (PH domain)/Phosphotyrosine-binding domain (PTB)"/>
    <property type="match status" value="1"/>
</dbReference>
<feature type="compositionally biased region" description="Polar residues" evidence="2">
    <location>
        <begin position="503"/>
        <end position="514"/>
    </location>
</feature>
<dbReference type="PANTHER" id="PTHR12156">
    <property type="entry name" value="PLECKSTRIN HOMOLOGY-LIKE DOMAIN, FAMILY B, MEMBER 3"/>
    <property type="match status" value="1"/>
</dbReference>
<keyword evidence="5" id="KW-1185">Reference proteome</keyword>
<dbReference type="InterPro" id="IPR001849">
    <property type="entry name" value="PH_domain"/>
</dbReference>
<accession>A0A6L2Q8Y2</accession>
<feature type="region of interest" description="Disordered" evidence="2">
    <location>
        <begin position="223"/>
        <end position="414"/>
    </location>
</feature>
<evidence type="ECO:0000259" key="3">
    <source>
        <dbReference type="PROSITE" id="PS50003"/>
    </source>
</evidence>
<feature type="compositionally biased region" description="Basic and acidic residues" evidence="2">
    <location>
        <begin position="735"/>
        <end position="744"/>
    </location>
</feature>
<sequence>MTSQREAVEVVESGRALKVQTDTPHLVSLGGGRLSTAVTLHPLPQGRVTVGSGRDVDITVQGTGVEPLHCHIDNANGVVTLHPIAEMTSVDGLKVTSATRLTQGSMLCIGRSNYVRFNHPAEARLMKSILPNTRISMAPLALYTGADSSEAFALERKPPVAPRRSPRDSWGDVSSSSEDGCVLGKVSRFELLAHSQNNKGAQNRLQHFSPKVFPAGCPTSNSPASAVLGPSRSSPVPPVTNGIGSRSSSTQNCAPSTLVTAVPNGVSCRSRSGTPTGMSQSSPMFSSTPVVSGRTVRSVTPVGGHSSNPATARVPAEMSRSVTSSPAFDRSLHTSDRYMGSTKSLSGSHEPSATFSKTSESSYGPPVGLSPRLATPSPAFNRNPLPYSPGSAFRSVTPSPPRSAGLGVSSAPVGHRRTMSAGSGDVADSNLRVAFTSSNCSSLEELSARNDELEHKMKQAQEARVREQEAEKQERARLEEILTMCAEYERQAQCESKPPATPTLHQNRIKTNGSLPRDKRLASPNASAGVSEDEMGEIFTFETSSTSVIGSFSLNYVGVSAASSPSSAGHLNGGEAIAYSTAPSPLPSSMVRSPYENVVITAPGAVVHPQSPRTRIRTIAPSAKDTSEVIENRLAVNGDYEFVESLPRRTVQETPSNVQLKSTSSDVVSTALNSGQANDKGKFILPLANGSPEECLNDMVDAMVISNRQAVLAPSKLNGEVKDVVVDGEGKVHSEAVKQKEQVKQEMGPSHDQNTSASQLETKVEESQPQGSAKSFGDADQLRRERGKLLATMSGLKRKVADIEQQEEELLRELDMERALLDGEWQAQSEKLLQEEERLSALRERVAGLDDEMEQCHSRELQRQAEAKWRLEVAEREIYSLELEASKCVALGDAERHSEITETLKQKHEILEADRKAFEDLEFRQLEEEAGWLAGREELQRELMDVAARVEARSLRLRELEQQQLQAAQSAQEESCAMERQLLSYLRRLEELLLCMFQLAGLPQHWQHTVVSHTKQSSQDDLDRISRVTSGAPIEIATGSLGRRTLESLQEIERNRQRHLAQQGSQVIEEERKRVQELKRRVQDEVRAQWEERRQREANCNSLNSVGSEESSLTSSDVPTESASSDDALLSPTKDVNTECTGAGDTATKNETDSSHATTHQNKVRDRELEQNQEETRPLSDGSAYEQQLSAAVRKRDKAPPRQQQPHQRPLTRYLPIRSESLNLRQHIESAGHQIELCVHVSLDSTSCRGYLHKMGSKFHHWNRRWFVFDRMRRTLTYYSDRGEKKPRGGVYFQSIEEVYVDHLNSVKSPNPQVTFVVKTNERMYHLMAPSPEAMRIWVDVIFTGAEGYQEFEHGS</sequence>
<feature type="region of interest" description="Disordered" evidence="2">
    <location>
        <begin position="493"/>
        <end position="529"/>
    </location>
</feature>
<feature type="compositionally biased region" description="Low complexity" evidence="2">
    <location>
        <begin position="1105"/>
        <end position="1116"/>
    </location>
</feature>
<evidence type="ECO:0000313" key="4">
    <source>
        <dbReference type="EMBL" id="GFG40924.1"/>
    </source>
</evidence>
<dbReference type="InParanoid" id="A0A6L2Q8Y2"/>
<feature type="domain" description="PH" evidence="3">
    <location>
        <begin position="1245"/>
        <end position="1347"/>
    </location>
</feature>
<dbReference type="SMART" id="SM00233">
    <property type="entry name" value="PH"/>
    <property type="match status" value="1"/>
</dbReference>
<evidence type="ECO:0000256" key="1">
    <source>
        <dbReference type="SAM" id="Coils"/>
    </source>
</evidence>
<proteinExistence type="predicted"/>
<evidence type="ECO:0000256" key="2">
    <source>
        <dbReference type="SAM" id="MobiDB-lite"/>
    </source>
</evidence>
<protein>
    <recommendedName>
        <fullName evidence="3">PH domain-containing protein</fullName>
    </recommendedName>
</protein>
<dbReference type="SUPFAM" id="SSF50729">
    <property type="entry name" value="PH domain-like"/>
    <property type="match status" value="1"/>
</dbReference>